<proteinExistence type="inferred from homology"/>
<feature type="domain" description="EthD" evidence="2">
    <location>
        <begin position="12"/>
        <end position="117"/>
    </location>
</feature>
<dbReference type="SUPFAM" id="SSF54909">
    <property type="entry name" value="Dimeric alpha+beta barrel"/>
    <property type="match status" value="1"/>
</dbReference>
<dbReference type="Pfam" id="PF07110">
    <property type="entry name" value="EthD"/>
    <property type="match status" value="1"/>
</dbReference>
<evidence type="ECO:0000313" key="4">
    <source>
        <dbReference type="Proteomes" id="UP000758155"/>
    </source>
</evidence>
<keyword evidence="4" id="KW-1185">Reference proteome</keyword>
<name>A0A9P4WZH1_9PLEO</name>
<organism evidence="3 4">
    <name type="scientific">Didymella heteroderae</name>
    <dbReference type="NCBI Taxonomy" id="1769908"/>
    <lineage>
        <taxon>Eukaryota</taxon>
        <taxon>Fungi</taxon>
        <taxon>Dikarya</taxon>
        <taxon>Ascomycota</taxon>
        <taxon>Pezizomycotina</taxon>
        <taxon>Dothideomycetes</taxon>
        <taxon>Pleosporomycetidae</taxon>
        <taxon>Pleosporales</taxon>
        <taxon>Pleosporineae</taxon>
        <taxon>Didymellaceae</taxon>
        <taxon>Didymella</taxon>
    </lineage>
</organism>
<evidence type="ECO:0000256" key="1">
    <source>
        <dbReference type="ARBA" id="ARBA00005986"/>
    </source>
</evidence>
<protein>
    <recommendedName>
        <fullName evidence="2">EthD domain-containing protein</fullName>
    </recommendedName>
</protein>
<dbReference type="InterPro" id="IPR011008">
    <property type="entry name" value="Dimeric_a/b-barrel"/>
</dbReference>
<dbReference type="Proteomes" id="UP000758155">
    <property type="component" value="Unassembled WGS sequence"/>
</dbReference>
<comment type="caution">
    <text evidence="3">The sequence shown here is derived from an EMBL/GenBank/DDBJ whole genome shotgun (WGS) entry which is preliminary data.</text>
</comment>
<dbReference type="EMBL" id="SWKV01000004">
    <property type="protein sequence ID" value="KAF3046393.1"/>
    <property type="molecule type" value="Genomic_DNA"/>
</dbReference>
<dbReference type="Gene3D" id="3.30.70.100">
    <property type="match status" value="1"/>
</dbReference>
<evidence type="ECO:0000259" key="2">
    <source>
        <dbReference type="Pfam" id="PF07110"/>
    </source>
</evidence>
<dbReference type="InterPro" id="IPR009799">
    <property type="entry name" value="EthD_dom"/>
</dbReference>
<dbReference type="AlphaFoldDB" id="A0A9P4WZH1"/>
<gene>
    <name evidence="3" type="ORF">E8E12_007351</name>
</gene>
<reference evidence="3" key="1">
    <citation type="submission" date="2019-04" db="EMBL/GenBank/DDBJ databases">
        <title>Sequencing of skin fungus with MAO and IRED activity.</title>
        <authorList>
            <person name="Marsaioli A.J."/>
            <person name="Bonatto J.M.C."/>
            <person name="Reis Junior O."/>
        </authorList>
    </citation>
    <scope>NUCLEOTIDE SEQUENCE</scope>
    <source>
        <strain evidence="3">28M1</strain>
    </source>
</reference>
<dbReference type="GO" id="GO:0016491">
    <property type="term" value="F:oxidoreductase activity"/>
    <property type="evidence" value="ECO:0007669"/>
    <property type="project" value="InterPro"/>
</dbReference>
<dbReference type="OrthoDB" id="2519291at2759"/>
<accession>A0A9P4WZH1</accession>
<comment type="similarity">
    <text evidence="1">Belongs to the tpcK family.</text>
</comment>
<sequence>MRYTVFMFIARKPDMSLEAFVDHYEQKHVPLVMEVLGDVAPVRHTRHYLKRNPAGAERDNVPPPLVFFGDAATIDFDCITTVELRDEAHFQAFNEKFATSPRRKDIEEDQAAFADGSKFRVVAVESPKITEP</sequence>
<evidence type="ECO:0000313" key="3">
    <source>
        <dbReference type="EMBL" id="KAF3046393.1"/>
    </source>
</evidence>